<dbReference type="STRING" id="312017.I7M9L5"/>
<evidence type="ECO:0000313" key="8">
    <source>
        <dbReference type="Proteomes" id="UP000009168"/>
    </source>
</evidence>
<keyword evidence="4" id="KW-0206">Cytoskeleton</keyword>
<dbReference type="Pfam" id="PF04712">
    <property type="entry name" value="Radial_spoke"/>
    <property type="match status" value="2"/>
</dbReference>
<proteinExistence type="predicted"/>
<sequence length="486" mass="57006">MSSQASQQNIENLDQVVYNQITEYIKQQKEEFNNIDLYEHLYRVFHKLIREPNKFCKDLDHFNLISDFIKKNSFNYKCPLSDSEVNNIPLKIAEHQEWISKSEELFKDFSKLSLNRQKLLIQNFYEDSLLLETAGIGFSEEESFKISQSIRRLADQYQATSMRFWGKYLTRGKDYYVAQGLYSNENCDKLPDNCEQKGQGVNRYTFWVTHNVLEEWTELPLIHPDHIVQARQIKYLLTGDLNASLKTYPLFYGKEKHFLKAQLVRITFGSELAPKGLYRPPEEGENDIQLEDEPFKLPEYTELQELSTWVHMHPPLLKQGRTTIYVDPKLPEEEREAKLAELQEQDQDTQIERLRDISQDKSPFALPEGEGGNEEEETNWQKREYGDKQQFNTIEGDTVVNYNCVSFKNLTWPGAHLVVNSQSYCNIYVGYGLKQNQHPFLPVEPSDMLEEQEDTDEHPEPNPNNPPDEVESDSDDEKKEEDEEEN</sequence>
<feature type="region of interest" description="Disordered" evidence="6">
    <location>
        <begin position="444"/>
        <end position="486"/>
    </location>
</feature>
<organism evidence="7 8">
    <name type="scientific">Tetrahymena thermophila (strain SB210)</name>
    <dbReference type="NCBI Taxonomy" id="312017"/>
    <lineage>
        <taxon>Eukaryota</taxon>
        <taxon>Sar</taxon>
        <taxon>Alveolata</taxon>
        <taxon>Ciliophora</taxon>
        <taxon>Intramacronucleata</taxon>
        <taxon>Oligohymenophorea</taxon>
        <taxon>Hymenostomatida</taxon>
        <taxon>Tetrahymenina</taxon>
        <taxon>Tetrahymenidae</taxon>
        <taxon>Tetrahymena</taxon>
    </lineage>
</organism>
<keyword evidence="5" id="KW-0966">Cell projection</keyword>
<evidence type="ECO:0000256" key="3">
    <source>
        <dbReference type="ARBA" id="ARBA00023069"/>
    </source>
</evidence>
<feature type="compositionally biased region" description="Acidic residues" evidence="6">
    <location>
        <begin position="468"/>
        <end position="486"/>
    </location>
</feature>
<dbReference type="EMBL" id="GG662548">
    <property type="protein sequence ID" value="EAS02067.3"/>
    <property type="molecule type" value="Genomic_DNA"/>
</dbReference>
<dbReference type="GO" id="GO:0060294">
    <property type="term" value="P:cilium movement involved in cell motility"/>
    <property type="evidence" value="ECO:0007669"/>
    <property type="project" value="InterPro"/>
</dbReference>
<evidence type="ECO:0000256" key="1">
    <source>
        <dbReference type="ARBA" id="ARBA00004430"/>
    </source>
</evidence>
<dbReference type="GeneID" id="7827199"/>
<evidence type="ECO:0000256" key="2">
    <source>
        <dbReference type="ARBA" id="ARBA00022490"/>
    </source>
</evidence>
<evidence type="ECO:0000256" key="4">
    <source>
        <dbReference type="ARBA" id="ARBA00023212"/>
    </source>
</evidence>
<comment type="subcellular location">
    <subcellularLocation>
        <location evidence="1">Cytoplasm</location>
        <location evidence="1">Cytoskeleton</location>
        <location evidence="1">Cilium axoneme</location>
    </subcellularLocation>
</comment>
<dbReference type="PANTHER" id="PTHR13159:SF0">
    <property type="entry name" value="RADIAL SPOKE HEAD 6 HOMOLOG A"/>
    <property type="match status" value="1"/>
</dbReference>
<dbReference type="AlphaFoldDB" id="I7M9L5"/>
<keyword evidence="8" id="KW-1185">Reference proteome</keyword>
<dbReference type="GO" id="GO:0035082">
    <property type="term" value="P:axoneme assembly"/>
    <property type="evidence" value="ECO:0007669"/>
    <property type="project" value="TreeGrafter"/>
</dbReference>
<accession>I7M9L5</accession>
<keyword evidence="3" id="KW-0969">Cilium</keyword>
<evidence type="ECO:0000256" key="5">
    <source>
        <dbReference type="ARBA" id="ARBA00023273"/>
    </source>
</evidence>
<dbReference type="PANTHER" id="PTHR13159">
    <property type="entry name" value="RADIAL SPOKEHEAD-RELATED"/>
    <property type="match status" value="1"/>
</dbReference>
<keyword evidence="2" id="KW-0963">Cytoplasm</keyword>
<dbReference type="OrthoDB" id="272202at2759"/>
<evidence type="ECO:0000313" key="7">
    <source>
        <dbReference type="EMBL" id="EAS02067.3"/>
    </source>
</evidence>
<name>I7M9L5_TETTS</name>
<dbReference type="RefSeq" id="XP_001022312.3">
    <property type="nucleotide sequence ID" value="XM_001022312.3"/>
</dbReference>
<dbReference type="InParanoid" id="I7M9L5"/>
<evidence type="ECO:0000256" key="6">
    <source>
        <dbReference type="SAM" id="MobiDB-lite"/>
    </source>
</evidence>
<gene>
    <name evidence="7" type="ORF">TTHERM_00502580</name>
</gene>
<dbReference type="Proteomes" id="UP000009168">
    <property type="component" value="Unassembled WGS sequence"/>
</dbReference>
<protein>
    <submittedName>
        <fullName evidence="7">Radial spokehead protein</fullName>
    </submittedName>
</protein>
<reference evidence="8" key="1">
    <citation type="journal article" date="2006" name="PLoS Biol.">
        <title>Macronuclear genome sequence of the ciliate Tetrahymena thermophila, a model eukaryote.</title>
        <authorList>
            <person name="Eisen J.A."/>
            <person name="Coyne R.S."/>
            <person name="Wu M."/>
            <person name="Wu D."/>
            <person name="Thiagarajan M."/>
            <person name="Wortman J.R."/>
            <person name="Badger J.H."/>
            <person name="Ren Q."/>
            <person name="Amedeo P."/>
            <person name="Jones K.M."/>
            <person name="Tallon L.J."/>
            <person name="Delcher A.L."/>
            <person name="Salzberg S.L."/>
            <person name="Silva J.C."/>
            <person name="Haas B.J."/>
            <person name="Majoros W.H."/>
            <person name="Farzad M."/>
            <person name="Carlton J.M."/>
            <person name="Smith R.K. Jr."/>
            <person name="Garg J."/>
            <person name="Pearlman R.E."/>
            <person name="Karrer K.M."/>
            <person name="Sun L."/>
            <person name="Manning G."/>
            <person name="Elde N.C."/>
            <person name="Turkewitz A.P."/>
            <person name="Asai D.J."/>
            <person name="Wilkes D.E."/>
            <person name="Wang Y."/>
            <person name="Cai H."/>
            <person name="Collins K."/>
            <person name="Stewart B.A."/>
            <person name="Lee S.R."/>
            <person name="Wilamowska K."/>
            <person name="Weinberg Z."/>
            <person name="Ruzzo W.L."/>
            <person name="Wloga D."/>
            <person name="Gaertig J."/>
            <person name="Frankel J."/>
            <person name="Tsao C.-C."/>
            <person name="Gorovsky M.A."/>
            <person name="Keeling P.J."/>
            <person name="Waller R.F."/>
            <person name="Patron N.J."/>
            <person name="Cherry J.M."/>
            <person name="Stover N.A."/>
            <person name="Krieger C.J."/>
            <person name="del Toro C."/>
            <person name="Ryder H.F."/>
            <person name="Williamson S.C."/>
            <person name="Barbeau R.A."/>
            <person name="Hamilton E.P."/>
            <person name="Orias E."/>
        </authorList>
    </citation>
    <scope>NUCLEOTIDE SEQUENCE [LARGE SCALE GENOMIC DNA]</scope>
    <source>
        <strain evidence="8">SB210</strain>
    </source>
</reference>
<dbReference type="GO" id="GO:0001534">
    <property type="term" value="C:radial spoke"/>
    <property type="evidence" value="ECO:0007669"/>
    <property type="project" value="InterPro"/>
</dbReference>
<dbReference type="KEGG" id="tet:TTHERM_00502580"/>
<dbReference type="InterPro" id="IPR006802">
    <property type="entry name" value="Radial_spoke"/>
</dbReference>
<feature type="compositionally biased region" description="Acidic residues" evidence="6">
    <location>
        <begin position="447"/>
        <end position="457"/>
    </location>
</feature>
<dbReference type="eggNOG" id="ENOG502QSU4">
    <property type="taxonomic scope" value="Eukaryota"/>
</dbReference>
<feature type="region of interest" description="Disordered" evidence="6">
    <location>
        <begin position="357"/>
        <end position="387"/>
    </location>
</feature>